<dbReference type="RefSeq" id="XP_068368582.1">
    <property type="nucleotide sequence ID" value="XM_068497574.1"/>
</dbReference>
<accession>A0A1J4L0F7</accession>
<dbReference type="Proteomes" id="UP000179807">
    <property type="component" value="Unassembled WGS sequence"/>
</dbReference>
<reference evidence="1" key="1">
    <citation type="submission" date="2016-10" db="EMBL/GenBank/DDBJ databases">
        <authorList>
            <person name="Benchimol M."/>
            <person name="Almeida L.G."/>
            <person name="Vasconcelos A.T."/>
            <person name="Perreira-Neves A."/>
            <person name="Rosa I.A."/>
            <person name="Tasca T."/>
            <person name="Bogo M.R."/>
            <person name="de Souza W."/>
        </authorList>
    </citation>
    <scope>NUCLEOTIDE SEQUENCE [LARGE SCALE GENOMIC DNA]</scope>
    <source>
        <strain evidence="1">K</strain>
    </source>
</reference>
<evidence type="ECO:0000313" key="2">
    <source>
        <dbReference type="Proteomes" id="UP000179807"/>
    </source>
</evidence>
<dbReference type="VEuPathDB" id="TrichDB:TRFO_14041"/>
<protein>
    <recommendedName>
        <fullName evidence="3">Arrestin-like N-terminal domain-containing protein</fullName>
    </recommendedName>
</protein>
<dbReference type="EMBL" id="MLAK01000218">
    <property type="protein sequence ID" value="OHT15446.1"/>
    <property type="molecule type" value="Genomic_DNA"/>
</dbReference>
<evidence type="ECO:0008006" key="3">
    <source>
        <dbReference type="Google" id="ProtNLM"/>
    </source>
</evidence>
<dbReference type="AlphaFoldDB" id="A0A1J4L0F7"/>
<name>A0A1J4L0F7_9EUKA</name>
<sequence length="320" mass="35014">MRITLVPDNPIIFLGQKFTIQINITDCDTQVMWVSAQIAGKVKSLKQSTLPILSNLVYDGLGVPQNSPFFGHVTSGSRLISTKFDPPKSFCAFIVADGIPPSYEGEGISISYELRFAAQILGQPVNSISIPIRFIAPHFSHTNLERTQSSSTFTIDACESLSVAAPFALSSPFHDVPKRPIEIFPIKNNGQIIANIKMSPDVAAGSSVNGIIDLSQLKNSQLDMVIISITRNEIYEANGTNESAILETATIDMKNTLARRFNLPISFHTVAEFGTNVFNVSYSIDFRFQVGNEYVQFSTPLHIFPPALSLSTPRSPISSI</sequence>
<comment type="caution">
    <text evidence="1">The sequence shown here is derived from an EMBL/GenBank/DDBJ whole genome shotgun (WGS) entry which is preliminary data.</text>
</comment>
<dbReference type="GeneID" id="94832278"/>
<evidence type="ECO:0000313" key="1">
    <source>
        <dbReference type="EMBL" id="OHT15446.1"/>
    </source>
</evidence>
<dbReference type="OrthoDB" id="10261884at2759"/>
<organism evidence="1 2">
    <name type="scientific">Tritrichomonas foetus</name>
    <dbReference type="NCBI Taxonomy" id="1144522"/>
    <lineage>
        <taxon>Eukaryota</taxon>
        <taxon>Metamonada</taxon>
        <taxon>Parabasalia</taxon>
        <taxon>Tritrichomonadida</taxon>
        <taxon>Tritrichomonadidae</taxon>
        <taxon>Tritrichomonas</taxon>
    </lineage>
</organism>
<proteinExistence type="predicted"/>
<keyword evidence="2" id="KW-1185">Reference proteome</keyword>
<gene>
    <name evidence="1" type="ORF">TRFO_14041</name>
</gene>